<feature type="transmembrane region" description="Helical" evidence="6">
    <location>
        <begin position="306"/>
        <end position="327"/>
    </location>
</feature>
<dbReference type="Gene3D" id="3.40.1710.10">
    <property type="entry name" value="abc type-2 transporter like domain"/>
    <property type="match status" value="1"/>
</dbReference>
<dbReference type="Pfam" id="PF12698">
    <property type="entry name" value="ABC2_membrane_3"/>
    <property type="match status" value="1"/>
</dbReference>
<evidence type="ECO:0000256" key="6">
    <source>
        <dbReference type="SAM" id="Phobius"/>
    </source>
</evidence>
<feature type="transmembrane region" description="Helical" evidence="6">
    <location>
        <begin position="366"/>
        <end position="384"/>
    </location>
</feature>
<keyword evidence="9" id="KW-1185">Reference proteome</keyword>
<dbReference type="GO" id="GO:0005886">
    <property type="term" value="C:plasma membrane"/>
    <property type="evidence" value="ECO:0007669"/>
    <property type="project" value="UniProtKB-SubCell"/>
</dbReference>
<dbReference type="Proteomes" id="UP000219336">
    <property type="component" value="Unassembled WGS sequence"/>
</dbReference>
<evidence type="ECO:0000256" key="1">
    <source>
        <dbReference type="ARBA" id="ARBA00004651"/>
    </source>
</evidence>
<dbReference type="InterPro" id="IPR013525">
    <property type="entry name" value="ABC2_TM"/>
</dbReference>
<evidence type="ECO:0000313" key="8">
    <source>
        <dbReference type="EMBL" id="SNX48023.1"/>
    </source>
</evidence>
<dbReference type="PANTHER" id="PTHR30294">
    <property type="entry name" value="MEMBRANE COMPONENT OF ABC TRANSPORTER YHHJ-RELATED"/>
    <property type="match status" value="1"/>
</dbReference>
<dbReference type="GO" id="GO:0140359">
    <property type="term" value="F:ABC-type transporter activity"/>
    <property type="evidence" value="ECO:0007669"/>
    <property type="project" value="InterPro"/>
</dbReference>
<evidence type="ECO:0000256" key="5">
    <source>
        <dbReference type="ARBA" id="ARBA00023136"/>
    </source>
</evidence>
<organism evidence="8 9">
    <name type="scientific">Vibrio thalassae</name>
    <dbReference type="NCBI Taxonomy" id="1243014"/>
    <lineage>
        <taxon>Bacteria</taxon>
        <taxon>Pseudomonadati</taxon>
        <taxon>Pseudomonadota</taxon>
        <taxon>Gammaproteobacteria</taxon>
        <taxon>Vibrionales</taxon>
        <taxon>Vibrionaceae</taxon>
        <taxon>Vibrio</taxon>
    </lineage>
</organism>
<feature type="transmembrane region" description="Helical" evidence="6">
    <location>
        <begin position="205"/>
        <end position="225"/>
    </location>
</feature>
<dbReference type="InterPro" id="IPR051449">
    <property type="entry name" value="ABC-2_transporter_component"/>
</dbReference>
<accession>A0A240EIF8</accession>
<reference evidence="9" key="1">
    <citation type="submission" date="2016-06" db="EMBL/GenBank/DDBJ databases">
        <authorList>
            <person name="Rodrigo-Torres L."/>
            <person name="Arahal R.D."/>
            <person name="Lucena T."/>
        </authorList>
    </citation>
    <scope>NUCLEOTIDE SEQUENCE [LARGE SCALE GENOMIC DNA]</scope>
    <source>
        <strain evidence="9">CECT8203</strain>
    </source>
</reference>
<evidence type="ECO:0000256" key="3">
    <source>
        <dbReference type="ARBA" id="ARBA00022692"/>
    </source>
</evidence>
<keyword evidence="5 6" id="KW-0472">Membrane</keyword>
<feature type="transmembrane region" description="Helical" evidence="6">
    <location>
        <begin position="30"/>
        <end position="50"/>
    </location>
</feature>
<dbReference type="PANTHER" id="PTHR30294:SF47">
    <property type="entry name" value="INNER MEMBRANE TRANSPORT PERMEASE YHHJ"/>
    <property type="match status" value="1"/>
</dbReference>
<dbReference type="EMBL" id="OANU01000020">
    <property type="protein sequence ID" value="SNX48023.1"/>
    <property type="molecule type" value="Genomic_DNA"/>
</dbReference>
<sequence length="394" mass="43894">MSHSLPTLAKRKLAKSQFHSQWHILRHDKWLLSCLTWVPVVLCLSIYWIFSQGIATSLPIGVVDLSKSQLSQKLIRNYDATSTLSVDHQYDDIGQAHNALIEGDIYAILFVPHDFDKLVTKSLRPEVTLFYNSQYILVGRLVNSAALQAQGTFNAQVEVVKALAKGDTTGAAAMGKAVNVRTQITPLFNKGTNYAQFLVTAIVPAIWQIAIVSFTVLVLSANYRISGLASWLGQEKPITRLAQTLLPYFLWFLLQGSLFLIWFYDLISWPMEGSWVVLFVAQVVTTVSCMIMAALFFFLTCDAARAMSFAGAYTAPSFAFMGITFPARDMTPLALFWRELLPISHYIEVQVSQASYGVTALQSLSHLTPMVGYLIPLLLTSILIKKHMSKELVA</sequence>
<feature type="transmembrane region" description="Helical" evidence="6">
    <location>
        <begin position="276"/>
        <end position="299"/>
    </location>
</feature>
<dbReference type="OrthoDB" id="9803577at2"/>
<proteinExistence type="predicted"/>
<keyword evidence="3 6" id="KW-0812">Transmembrane</keyword>
<name>A0A240EIF8_9VIBR</name>
<evidence type="ECO:0000259" key="7">
    <source>
        <dbReference type="Pfam" id="PF12698"/>
    </source>
</evidence>
<keyword evidence="2" id="KW-1003">Cell membrane</keyword>
<dbReference type="AlphaFoldDB" id="A0A240EIF8"/>
<protein>
    <submittedName>
        <fullName evidence="8">ABC-2 family transporter protein</fullName>
    </submittedName>
</protein>
<feature type="domain" description="ABC-2 type transporter transmembrane" evidence="7">
    <location>
        <begin position="29"/>
        <end position="380"/>
    </location>
</feature>
<comment type="subcellular location">
    <subcellularLocation>
        <location evidence="1">Cell membrane</location>
        <topology evidence="1">Multi-pass membrane protein</topology>
    </subcellularLocation>
</comment>
<gene>
    <name evidence="8" type="ORF">VTH8203_01639</name>
</gene>
<keyword evidence="4 6" id="KW-1133">Transmembrane helix</keyword>
<evidence type="ECO:0000256" key="4">
    <source>
        <dbReference type="ARBA" id="ARBA00022989"/>
    </source>
</evidence>
<dbReference type="RefSeq" id="WP_096993235.1">
    <property type="nucleotide sequence ID" value="NZ_JBHSII010000001.1"/>
</dbReference>
<evidence type="ECO:0000256" key="2">
    <source>
        <dbReference type="ARBA" id="ARBA00022475"/>
    </source>
</evidence>
<feature type="transmembrane region" description="Helical" evidence="6">
    <location>
        <begin position="245"/>
        <end position="264"/>
    </location>
</feature>
<evidence type="ECO:0000313" key="9">
    <source>
        <dbReference type="Proteomes" id="UP000219336"/>
    </source>
</evidence>